<keyword evidence="2" id="KW-1185">Reference proteome</keyword>
<dbReference type="Proteomes" id="UP000054538">
    <property type="component" value="Unassembled WGS sequence"/>
</dbReference>
<dbReference type="InParanoid" id="A0A0D0CNX9"/>
<dbReference type="OrthoDB" id="2669515at2759"/>
<gene>
    <name evidence="1" type="ORF">PAXRUDRAFT_835163</name>
</gene>
<dbReference type="EMBL" id="KN827215">
    <property type="protein sequence ID" value="KIK76948.1"/>
    <property type="molecule type" value="Genomic_DNA"/>
</dbReference>
<proteinExistence type="predicted"/>
<name>A0A0D0CNX9_9AGAM</name>
<sequence length="144" mass="15683">MNTLRKIRTNDGRFLTLLTEDGPVTAEADNPGALNQIWDIPNISGIDSTMQNLGYQNPEPYAGLGADGATIVGGQQPIEWNFISAGGHSFIQQVGSDLTWTSITPGVGSAVRDHPTICGRQIIALFLMNRWRWFPQACKTPLNS</sequence>
<dbReference type="HOGENOM" id="CLU_135156_0_0_1"/>
<reference evidence="1 2" key="1">
    <citation type="submission" date="2014-04" db="EMBL/GenBank/DDBJ databases">
        <authorList>
            <consortium name="DOE Joint Genome Institute"/>
            <person name="Kuo A."/>
            <person name="Kohler A."/>
            <person name="Jargeat P."/>
            <person name="Nagy L.G."/>
            <person name="Floudas D."/>
            <person name="Copeland A."/>
            <person name="Barry K.W."/>
            <person name="Cichocki N."/>
            <person name="Veneault-Fourrey C."/>
            <person name="LaButti K."/>
            <person name="Lindquist E.A."/>
            <person name="Lipzen A."/>
            <person name="Lundell T."/>
            <person name="Morin E."/>
            <person name="Murat C."/>
            <person name="Sun H."/>
            <person name="Tunlid A."/>
            <person name="Henrissat B."/>
            <person name="Grigoriev I.V."/>
            <person name="Hibbett D.S."/>
            <person name="Martin F."/>
            <person name="Nordberg H.P."/>
            <person name="Cantor M.N."/>
            <person name="Hua S.X."/>
        </authorList>
    </citation>
    <scope>NUCLEOTIDE SEQUENCE [LARGE SCALE GENOMIC DNA]</scope>
    <source>
        <strain evidence="1 2">Ve08.2h10</strain>
    </source>
</reference>
<accession>A0A0D0CNX9</accession>
<organism evidence="1 2">
    <name type="scientific">Paxillus rubicundulus Ve08.2h10</name>
    <dbReference type="NCBI Taxonomy" id="930991"/>
    <lineage>
        <taxon>Eukaryota</taxon>
        <taxon>Fungi</taxon>
        <taxon>Dikarya</taxon>
        <taxon>Basidiomycota</taxon>
        <taxon>Agaricomycotina</taxon>
        <taxon>Agaricomycetes</taxon>
        <taxon>Agaricomycetidae</taxon>
        <taxon>Boletales</taxon>
        <taxon>Paxilineae</taxon>
        <taxon>Paxillaceae</taxon>
        <taxon>Paxillus</taxon>
    </lineage>
</organism>
<protein>
    <submittedName>
        <fullName evidence="1">Uncharacterized protein</fullName>
    </submittedName>
</protein>
<reference evidence="2" key="2">
    <citation type="submission" date="2015-01" db="EMBL/GenBank/DDBJ databases">
        <title>Evolutionary Origins and Diversification of the Mycorrhizal Mutualists.</title>
        <authorList>
            <consortium name="DOE Joint Genome Institute"/>
            <consortium name="Mycorrhizal Genomics Consortium"/>
            <person name="Kohler A."/>
            <person name="Kuo A."/>
            <person name="Nagy L.G."/>
            <person name="Floudas D."/>
            <person name="Copeland A."/>
            <person name="Barry K.W."/>
            <person name="Cichocki N."/>
            <person name="Veneault-Fourrey C."/>
            <person name="LaButti K."/>
            <person name="Lindquist E.A."/>
            <person name="Lipzen A."/>
            <person name="Lundell T."/>
            <person name="Morin E."/>
            <person name="Murat C."/>
            <person name="Riley R."/>
            <person name="Ohm R."/>
            <person name="Sun H."/>
            <person name="Tunlid A."/>
            <person name="Henrissat B."/>
            <person name="Grigoriev I.V."/>
            <person name="Hibbett D.S."/>
            <person name="Martin F."/>
        </authorList>
    </citation>
    <scope>NUCLEOTIDE SEQUENCE [LARGE SCALE GENOMIC DNA]</scope>
    <source>
        <strain evidence="2">Ve08.2h10</strain>
    </source>
</reference>
<dbReference type="AlphaFoldDB" id="A0A0D0CNX9"/>
<evidence type="ECO:0000313" key="2">
    <source>
        <dbReference type="Proteomes" id="UP000054538"/>
    </source>
</evidence>
<evidence type="ECO:0000313" key="1">
    <source>
        <dbReference type="EMBL" id="KIK76948.1"/>
    </source>
</evidence>